<keyword evidence="3" id="KW-1185">Reference proteome</keyword>
<evidence type="ECO:0000313" key="3">
    <source>
        <dbReference type="Proteomes" id="UP000053989"/>
    </source>
</evidence>
<feature type="compositionally biased region" description="Polar residues" evidence="1">
    <location>
        <begin position="185"/>
        <end position="198"/>
    </location>
</feature>
<evidence type="ECO:0000313" key="2">
    <source>
        <dbReference type="EMBL" id="KIM70207.1"/>
    </source>
</evidence>
<dbReference type="EMBL" id="KN822005">
    <property type="protein sequence ID" value="KIM70207.1"/>
    <property type="molecule type" value="Genomic_DNA"/>
</dbReference>
<name>A0A0C3AYZ7_9AGAM</name>
<reference evidence="3" key="2">
    <citation type="submission" date="2015-01" db="EMBL/GenBank/DDBJ databases">
        <title>Evolutionary Origins and Diversification of the Mycorrhizal Mutualists.</title>
        <authorList>
            <consortium name="DOE Joint Genome Institute"/>
            <consortium name="Mycorrhizal Genomics Consortium"/>
            <person name="Kohler A."/>
            <person name="Kuo A."/>
            <person name="Nagy L.G."/>
            <person name="Floudas D."/>
            <person name="Copeland A."/>
            <person name="Barry K.W."/>
            <person name="Cichocki N."/>
            <person name="Veneault-Fourrey C."/>
            <person name="LaButti K."/>
            <person name="Lindquist E.A."/>
            <person name="Lipzen A."/>
            <person name="Lundell T."/>
            <person name="Morin E."/>
            <person name="Murat C."/>
            <person name="Riley R."/>
            <person name="Ohm R."/>
            <person name="Sun H."/>
            <person name="Tunlid A."/>
            <person name="Henrissat B."/>
            <person name="Grigoriev I.V."/>
            <person name="Hibbett D.S."/>
            <person name="Martin F."/>
        </authorList>
    </citation>
    <scope>NUCLEOTIDE SEQUENCE [LARGE SCALE GENOMIC DNA]</scope>
    <source>
        <strain evidence="3">Foug A</strain>
    </source>
</reference>
<gene>
    <name evidence="2" type="ORF">SCLCIDRAFT_1207503</name>
</gene>
<feature type="region of interest" description="Disordered" evidence="1">
    <location>
        <begin position="175"/>
        <end position="222"/>
    </location>
</feature>
<accession>A0A0C3AYZ7</accession>
<dbReference type="AlphaFoldDB" id="A0A0C3AYZ7"/>
<dbReference type="Proteomes" id="UP000053989">
    <property type="component" value="Unassembled WGS sequence"/>
</dbReference>
<feature type="region of interest" description="Disordered" evidence="1">
    <location>
        <begin position="118"/>
        <end position="157"/>
    </location>
</feature>
<dbReference type="STRING" id="1036808.A0A0C3AYZ7"/>
<dbReference type="HOGENOM" id="CLU_539868_0_0_1"/>
<proteinExistence type="predicted"/>
<organism evidence="2 3">
    <name type="scientific">Scleroderma citrinum Foug A</name>
    <dbReference type="NCBI Taxonomy" id="1036808"/>
    <lineage>
        <taxon>Eukaryota</taxon>
        <taxon>Fungi</taxon>
        <taxon>Dikarya</taxon>
        <taxon>Basidiomycota</taxon>
        <taxon>Agaricomycotina</taxon>
        <taxon>Agaricomycetes</taxon>
        <taxon>Agaricomycetidae</taxon>
        <taxon>Boletales</taxon>
        <taxon>Sclerodermatineae</taxon>
        <taxon>Sclerodermataceae</taxon>
        <taxon>Scleroderma</taxon>
    </lineage>
</organism>
<dbReference type="InParanoid" id="A0A0C3AYZ7"/>
<feature type="compositionally biased region" description="Polar residues" evidence="1">
    <location>
        <begin position="124"/>
        <end position="138"/>
    </location>
</feature>
<protein>
    <submittedName>
        <fullName evidence="2">Glycosyltransferase family 8 protein</fullName>
    </submittedName>
</protein>
<feature type="compositionally biased region" description="Basic and acidic residues" evidence="1">
    <location>
        <begin position="418"/>
        <end position="427"/>
    </location>
</feature>
<dbReference type="GO" id="GO:0016740">
    <property type="term" value="F:transferase activity"/>
    <property type="evidence" value="ECO:0007669"/>
    <property type="project" value="UniProtKB-KW"/>
</dbReference>
<feature type="region of interest" description="Disordered" evidence="1">
    <location>
        <begin position="339"/>
        <end position="505"/>
    </location>
</feature>
<sequence>MSEQTSSAETTPPCQRIYDYASLEDRWHDVYDRHCRSQSGASCSDFEVPKYLSAWNKRRNSDTSEGESTGSVLSLAELRRAALEGVNTLSGASASDEGEYRSMPLEGRFDLMPPLTRAERKQRQQVLSTPSSFQSTEASVELSRSPEGPSTPVSRAMSPHSALFGHWATLSSLDPNKFPPAPRTQLLSLPSTPLQNDHSSPKPTPTRDVAITTDSPLSQPGYIGLPTPPLSGATTKPPSFACQADIYFTSDQLSPSTLTTPSGISTTSDDTLATNVEVLPPQSQHKLHASFNEVQHLLLRRSSYYNNRGRGSPGRDPTSTFIFPWETRPRHAPGRVFPGDGLPGTPGTVPFTSTAVPSTPERIPSGYLSGLPSPFHDIFCNAPNARDDSGGVGKNSSKLRPQIPPSPLAPSSVLLSESSRKYREAKSEGGGVEDEVGTKDQGDDQVQSPGESVELTTRRGVLCRSLGVHNDLGNLKGGGVQVESTSGNPPQDSPSPWSMTSKALE</sequence>
<dbReference type="OrthoDB" id="2014201at2759"/>
<keyword evidence="2" id="KW-0808">Transferase</keyword>
<feature type="compositionally biased region" description="Polar residues" evidence="1">
    <location>
        <begin position="482"/>
        <end position="505"/>
    </location>
</feature>
<reference evidence="2 3" key="1">
    <citation type="submission" date="2014-04" db="EMBL/GenBank/DDBJ databases">
        <authorList>
            <consortium name="DOE Joint Genome Institute"/>
            <person name="Kuo A."/>
            <person name="Kohler A."/>
            <person name="Nagy L.G."/>
            <person name="Floudas D."/>
            <person name="Copeland A."/>
            <person name="Barry K.W."/>
            <person name="Cichocki N."/>
            <person name="Veneault-Fourrey C."/>
            <person name="LaButti K."/>
            <person name="Lindquist E.A."/>
            <person name="Lipzen A."/>
            <person name="Lundell T."/>
            <person name="Morin E."/>
            <person name="Murat C."/>
            <person name="Sun H."/>
            <person name="Tunlid A."/>
            <person name="Henrissat B."/>
            <person name="Grigoriev I.V."/>
            <person name="Hibbett D.S."/>
            <person name="Martin F."/>
            <person name="Nordberg H.P."/>
            <person name="Cantor M.N."/>
            <person name="Hua S.X."/>
        </authorList>
    </citation>
    <scope>NUCLEOTIDE SEQUENCE [LARGE SCALE GENOMIC DNA]</scope>
    <source>
        <strain evidence="2 3">Foug A</strain>
    </source>
</reference>
<evidence type="ECO:0000256" key="1">
    <source>
        <dbReference type="SAM" id="MobiDB-lite"/>
    </source>
</evidence>